<evidence type="ECO:0000256" key="9">
    <source>
        <dbReference type="RuleBase" id="RU003514"/>
    </source>
</evidence>
<dbReference type="InterPro" id="IPR002755">
    <property type="entry name" value="DNA_primase_S"/>
</dbReference>
<dbReference type="GO" id="GO:0006269">
    <property type="term" value="P:DNA replication, synthesis of primer"/>
    <property type="evidence" value="ECO:0007669"/>
    <property type="project" value="UniProtKB-KW"/>
</dbReference>
<dbReference type="Pfam" id="PF01896">
    <property type="entry name" value="DNA_primase_S"/>
    <property type="match status" value="2"/>
</dbReference>
<protein>
    <recommendedName>
        <fullName evidence="9">DNA primase</fullName>
        <ecNumber evidence="9">2.7.7.-</ecNumber>
    </recommendedName>
</protein>
<evidence type="ECO:0000256" key="2">
    <source>
        <dbReference type="ARBA" id="ARBA00022478"/>
    </source>
</evidence>
<reference evidence="12" key="1">
    <citation type="journal article" date="2019" name="Gigascience">
        <title>De novo genome assembly of the endangered Acer yangbiense, a plant species with extremely small populations endemic to Yunnan Province, China.</title>
        <authorList>
            <person name="Yang J."/>
            <person name="Wariss H.M."/>
            <person name="Tao L."/>
            <person name="Zhang R."/>
            <person name="Yun Q."/>
            <person name="Hollingsworth P."/>
            <person name="Dao Z."/>
            <person name="Luo G."/>
            <person name="Guo H."/>
            <person name="Ma Y."/>
            <person name="Sun W."/>
        </authorList>
    </citation>
    <scope>NUCLEOTIDE SEQUENCE [LARGE SCALE GENOMIC DNA]</scope>
    <source>
        <strain evidence="12">cv. br00</strain>
    </source>
</reference>
<dbReference type="PANTHER" id="PTHR10536">
    <property type="entry name" value="DNA PRIMASE SMALL SUBUNIT"/>
    <property type="match status" value="1"/>
</dbReference>
<dbReference type="GO" id="GO:0046872">
    <property type="term" value="F:metal ion binding"/>
    <property type="evidence" value="ECO:0007669"/>
    <property type="project" value="UniProtKB-KW"/>
</dbReference>
<evidence type="ECO:0000256" key="7">
    <source>
        <dbReference type="ARBA" id="ARBA00022723"/>
    </source>
</evidence>
<keyword evidence="10" id="KW-0812">Transmembrane</keyword>
<evidence type="ECO:0000256" key="6">
    <source>
        <dbReference type="ARBA" id="ARBA00022705"/>
    </source>
</evidence>
<evidence type="ECO:0000256" key="8">
    <source>
        <dbReference type="ARBA" id="ARBA00023163"/>
    </source>
</evidence>
<keyword evidence="6 9" id="KW-0235">DNA replication</keyword>
<keyword evidence="12" id="KW-1185">Reference proteome</keyword>
<dbReference type="Gene3D" id="3.90.920.10">
    <property type="entry name" value="DNA primase, PRIM domain"/>
    <property type="match status" value="2"/>
</dbReference>
<feature type="transmembrane region" description="Helical" evidence="10">
    <location>
        <begin position="205"/>
        <end position="226"/>
    </location>
</feature>
<keyword evidence="8" id="KW-0804">Transcription</keyword>
<evidence type="ECO:0000313" key="12">
    <source>
        <dbReference type="Proteomes" id="UP000326939"/>
    </source>
</evidence>
<dbReference type="EC" id="2.7.7.-" evidence="9"/>
<comment type="similarity">
    <text evidence="1 9">Belongs to the eukaryotic-type primase small subunit family.</text>
</comment>
<dbReference type="GO" id="GO:0005658">
    <property type="term" value="C:alpha DNA polymerase:primase complex"/>
    <property type="evidence" value="ECO:0007669"/>
    <property type="project" value="UniProtKB-ARBA"/>
</dbReference>
<keyword evidence="10" id="KW-1133">Transmembrane helix</keyword>
<gene>
    <name evidence="11" type="ORF">DKX38_004375</name>
</gene>
<name>A0A5N5NCZ0_9ROSI</name>
<keyword evidence="10" id="KW-0472">Membrane</keyword>
<evidence type="ECO:0000256" key="5">
    <source>
        <dbReference type="ARBA" id="ARBA00022695"/>
    </source>
</evidence>
<evidence type="ECO:0000313" key="11">
    <source>
        <dbReference type="EMBL" id="KAB5564321.1"/>
    </source>
</evidence>
<evidence type="ECO:0000256" key="1">
    <source>
        <dbReference type="ARBA" id="ARBA00009762"/>
    </source>
</evidence>
<accession>A0A5N5NCZ0</accession>
<sequence>MAIEESENGREDMLIDGHKHGNVAVPDEFNVNYLKLYYAKLFPYADMFKWMSYGNDGKHPACDKYYIGRREFSFTLENDIYIRYQSFNNVVQFENSIKEKCPFKIDIGPVYSVDPAKKNAYAQSGDNVFTPVERELIFDIDISDYDDVRYCCSGADVCLECWPLMTIAIKVIDTALRVAAMFHPVTPPPHGSIYRHKVQRRGMTLALNTFYGFIVAGVVSIAGSVMGKQEGKASCKLLTNEQRAAIADYFRVYKGNENSSKKVSLTGPALHPFLVRSYSEVLEHFFETRLLLSQNIFSTEDRYEKILEMIPDNSATSDLRGKWQTKRGSKEDINVARWEQLKKALQSGKYKTQGLRRCVEEIVFSFTYPRLDMEVSRHMNHLLKAPFCVHPKTGRVCVPIDPNHCDEFDPTAVPTLSQLFEELNMGGTRAYDDNEWDRTSLGQSISFFRSSFLQPLLKSCKEEMESSYKAKLQQSKSSLSW</sequence>
<dbReference type="EMBL" id="VDCV01000003">
    <property type="protein sequence ID" value="KAB5564321.1"/>
    <property type="molecule type" value="Genomic_DNA"/>
</dbReference>
<dbReference type="CDD" id="cd04860">
    <property type="entry name" value="AE_Prim_S"/>
    <property type="match status" value="1"/>
</dbReference>
<proteinExistence type="inferred from homology"/>
<keyword evidence="4 9" id="KW-0808">Transferase</keyword>
<evidence type="ECO:0000256" key="10">
    <source>
        <dbReference type="SAM" id="Phobius"/>
    </source>
</evidence>
<keyword evidence="5" id="KW-0548">Nucleotidyltransferase</keyword>
<dbReference type="InterPro" id="IPR014052">
    <property type="entry name" value="DNA_primase_ssu_euk/arc"/>
</dbReference>
<evidence type="ECO:0000256" key="4">
    <source>
        <dbReference type="ARBA" id="ARBA00022679"/>
    </source>
</evidence>
<dbReference type="Proteomes" id="UP000326939">
    <property type="component" value="Chromosome 3"/>
</dbReference>
<keyword evidence="3 9" id="KW-0639">Primosome</keyword>
<keyword evidence="2 9" id="KW-0240">DNA-directed RNA polymerase</keyword>
<keyword evidence="7" id="KW-0479">Metal-binding</keyword>
<organism evidence="11 12">
    <name type="scientific">Salix brachista</name>
    <dbReference type="NCBI Taxonomy" id="2182728"/>
    <lineage>
        <taxon>Eukaryota</taxon>
        <taxon>Viridiplantae</taxon>
        <taxon>Streptophyta</taxon>
        <taxon>Embryophyta</taxon>
        <taxon>Tracheophyta</taxon>
        <taxon>Spermatophyta</taxon>
        <taxon>Magnoliopsida</taxon>
        <taxon>eudicotyledons</taxon>
        <taxon>Gunneridae</taxon>
        <taxon>Pentapetalae</taxon>
        <taxon>rosids</taxon>
        <taxon>fabids</taxon>
        <taxon>Malpighiales</taxon>
        <taxon>Salicaceae</taxon>
        <taxon>Saliceae</taxon>
        <taxon>Salix</taxon>
    </lineage>
</organism>
<comment type="caution">
    <text evidence="11">The sequence shown here is derived from an EMBL/GenBank/DDBJ whole genome shotgun (WGS) entry which is preliminary data.</text>
</comment>
<dbReference type="SUPFAM" id="SSF56747">
    <property type="entry name" value="Prim-pol domain"/>
    <property type="match status" value="2"/>
</dbReference>
<evidence type="ECO:0000256" key="3">
    <source>
        <dbReference type="ARBA" id="ARBA00022515"/>
    </source>
</evidence>
<dbReference type="GO" id="GO:0003899">
    <property type="term" value="F:DNA-directed RNA polymerase activity"/>
    <property type="evidence" value="ECO:0007669"/>
    <property type="project" value="InterPro"/>
</dbReference>
<dbReference type="AlphaFoldDB" id="A0A5N5NCZ0"/>